<feature type="region of interest" description="Disordered" evidence="1">
    <location>
        <begin position="3407"/>
        <end position="3432"/>
    </location>
</feature>
<feature type="compositionally biased region" description="Low complexity" evidence="1">
    <location>
        <begin position="6397"/>
        <end position="6422"/>
    </location>
</feature>
<feature type="compositionally biased region" description="Low complexity" evidence="1">
    <location>
        <begin position="4096"/>
        <end position="4120"/>
    </location>
</feature>
<feature type="region of interest" description="Disordered" evidence="1">
    <location>
        <begin position="5356"/>
        <end position="5388"/>
    </location>
</feature>
<feature type="compositionally biased region" description="Low complexity" evidence="1">
    <location>
        <begin position="5951"/>
        <end position="5963"/>
    </location>
</feature>
<feature type="domain" description="DUF7507" evidence="4">
    <location>
        <begin position="1940"/>
        <end position="2041"/>
    </location>
</feature>
<feature type="region of interest" description="Disordered" evidence="1">
    <location>
        <begin position="5704"/>
        <end position="5732"/>
    </location>
</feature>
<feature type="region of interest" description="Disordered" evidence="1">
    <location>
        <begin position="5129"/>
        <end position="5158"/>
    </location>
</feature>
<feature type="region of interest" description="Disordered" evidence="1">
    <location>
        <begin position="6514"/>
        <end position="6533"/>
    </location>
</feature>
<evidence type="ECO:0000256" key="1">
    <source>
        <dbReference type="SAM" id="MobiDB-lite"/>
    </source>
</evidence>
<keyword evidence="2" id="KW-1133">Transmembrane helix</keyword>
<feature type="region of interest" description="Disordered" evidence="1">
    <location>
        <begin position="5014"/>
        <end position="5040"/>
    </location>
</feature>
<feature type="compositionally biased region" description="Low complexity" evidence="1">
    <location>
        <begin position="6857"/>
        <end position="6890"/>
    </location>
</feature>
<feature type="compositionally biased region" description="Low complexity" evidence="1">
    <location>
        <begin position="6523"/>
        <end position="6533"/>
    </location>
</feature>
<feature type="region of interest" description="Disordered" evidence="1">
    <location>
        <begin position="6164"/>
        <end position="6215"/>
    </location>
</feature>
<feature type="compositionally biased region" description="Low complexity" evidence="1">
    <location>
        <begin position="2842"/>
        <end position="2853"/>
    </location>
</feature>
<feature type="compositionally biased region" description="Polar residues" evidence="1">
    <location>
        <begin position="3979"/>
        <end position="3988"/>
    </location>
</feature>
<feature type="region of interest" description="Disordered" evidence="1">
    <location>
        <begin position="4895"/>
        <end position="4925"/>
    </location>
</feature>
<dbReference type="Pfam" id="PF24346">
    <property type="entry name" value="DUF7507"/>
    <property type="match status" value="61"/>
</dbReference>
<feature type="compositionally biased region" description="Low complexity" evidence="1">
    <location>
        <begin position="5362"/>
        <end position="5388"/>
    </location>
</feature>
<gene>
    <name evidence="5" type="ORF">NOCA2230074</name>
</gene>
<feature type="domain" description="DUF7507" evidence="4">
    <location>
        <begin position="1136"/>
        <end position="1236"/>
    </location>
</feature>
<feature type="compositionally biased region" description="Low complexity" evidence="1">
    <location>
        <begin position="7202"/>
        <end position="7228"/>
    </location>
</feature>
<feature type="region of interest" description="Disordered" evidence="1">
    <location>
        <begin position="5820"/>
        <end position="5847"/>
    </location>
</feature>
<feature type="region of interest" description="Disordered" evidence="1">
    <location>
        <begin position="876"/>
        <end position="896"/>
    </location>
</feature>
<feature type="domain" description="DUF7507" evidence="4">
    <location>
        <begin position="4241"/>
        <end position="4341"/>
    </location>
</feature>
<feature type="domain" description="DUF7507" evidence="4">
    <location>
        <begin position="4815"/>
        <end position="4916"/>
    </location>
</feature>
<feature type="region of interest" description="Disordered" evidence="1">
    <location>
        <begin position="6276"/>
        <end position="6307"/>
    </location>
</feature>
<reference evidence="5" key="1">
    <citation type="submission" date="2015-08" db="EMBL/GenBank/DDBJ databases">
        <authorList>
            <person name="Babu N.S."/>
            <person name="Beckwith C.J."/>
            <person name="Beseler K.G."/>
            <person name="Brison A."/>
            <person name="Carone J.V."/>
            <person name="Caskin T.P."/>
            <person name="Diamond M."/>
            <person name="Durham M.E."/>
            <person name="Foxe J.M."/>
            <person name="Go M."/>
            <person name="Henderson B.A."/>
            <person name="Jones I.B."/>
            <person name="McGettigan J.A."/>
            <person name="Micheletti S.J."/>
            <person name="Nasrallah M.E."/>
            <person name="Ortiz D."/>
            <person name="Piller C.R."/>
            <person name="Privatt S.R."/>
            <person name="Schneider S.L."/>
            <person name="Sharp S."/>
            <person name="Smith T.C."/>
            <person name="Stanton J.D."/>
            <person name="Ullery H.E."/>
            <person name="Wilson R.J."/>
            <person name="Serrano M.G."/>
            <person name="Buck G."/>
            <person name="Lee V."/>
            <person name="Wang Y."/>
            <person name="Carvalho R."/>
            <person name="Voegtly L."/>
            <person name="Shi R."/>
            <person name="Duckworth R."/>
            <person name="Johnson A."/>
            <person name="Loviza R."/>
            <person name="Walstead R."/>
            <person name="Shah Z."/>
            <person name="Kiflezghi M."/>
            <person name="Wade K."/>
            <person name="Ball S.L."/>
            <person name="Bradley K.W."/>
            <person name="Asai D.J."/>
            <person name="Bowman C.A."/>
            <person name="Russell D.A."/>
            <person name="Pope W.H."/>
            <person name="Jacobs-Sera D."/>
            <person name="Hendrix R.W."/>
            <person name="Hatfull G.F."/>
        </authorList>
    </citation>
    <scope>NUCLEOTIDE SEQUENCE</scope>
</reference>
<keyword evidence="2" id="KW-0472">Membrane</keyword>
<dbReference type="EMBL" id="CZKA01000016">
    <property type="protein sequence ID" value="CUR55154.1"/>
    <property type="molecule type" value="Genomic_DNA"/>
</dbReference>
<feature type="region of interest" description="Disordered" evidence="1">
    <location>
        <begin position="1450"/>
        <end position="1476"/>
    </location>
</feature>
<dbReference type="NCBIfam" id="TIGR01451">
    <property type="entry name" value="B_ant_repeat"/>
    <property type="match status" value="2"/>
</dbReference>
<feature type="compositionally biased region" description="Polar residues" evidence="1">
    <location>
        <begin position="4324"/>
        <end position="4333"/>
    </location>
</feature>
<feature type="domain" description="DUF7507" evidence="4">
    <location>
        <begin position="7230"/>
        <end position="7332"/>
    </location>
</feature>
<feature type="domain" description="DUF7507" evidence="4">
    <location>
        <begin position="6540"/>
        <end position="6642"/>
    </location>
</feature>
<dbReference type="InterPro" id="IPR055354">
    <property type="entry name" value="DUF7507"/>
</dbReference>
<feature type="domain" description="DUF7507" evidence="4">
    <location>
        <begin position="7001"/>
        <end position="7102"/>
    </location>
</feature>
<feature type="region of interest" description="Disordered" evidence="1">
    <location>
        <begin position="2716"/>
        <end position="2742"/>
    </location>
</feature>
<feature type="compositionally biased region" description="Polar residues" evidence="1">
    <location>
        <begin position="2941"/>
        <end position="2953"/>
    </location>
</feature>
<name>A0A2P2BZJ1_9ZZZZ</name>
<feature type="region of interest" description="Disordered" evidence="1">
    <location>
        <begin position="5478"/>
        <end position="5504"/>
    </location>
</feature>
<feature type="domain" description="DUF7507" evidence="4">
    <location>
        <begin position="4010"/>
        <end position="4111"/>
    </location>
</feature>
<feature type="compositionally biased region" description="Low complexity" evidence="1">
    <location>
        <begin position="2371"/>
        <end position="2396"/>
    </location>
</feature>
<feature type="region of interest" description="Disordered" evidence="1">
    <location>
        <begin position="5247"/>
        <end position="5273"/>
    </location>
</feature>
<feature type="compositionally biased region" description="Low complexity" evidence="1">
    <location>
        <begin position="7332"/>
        <end position="7343"/>
    </location>
</feature>
<keyword evidence="2" id="KW-0812">Transmembrane</keyword>
<feature type="region of interest" description="Disordered" evidence="1">
    <location>
        <begin position="5585"/>
        <end position="5617"/>
    </location>
</feature>
<feature type="region of interest" description="Disordered" evidence="1">
    <location>
        <begin position="6742"/>
        <end position="6786"/>
    </location>
</feature>
<feature type="domain" description="DUF7507" evidence="4">
    <location>
        <begin position="3436"/>
        <end position="3536"/>
    </location>
</feature>
<feature type="compositionally biased region" description="Low complexity" evidence="1">
    <location>
        <begin position="1571"/>
        <end position="1590"/>
    </location>
</feature>
<feature type="region of interest" description="Disordered" evidence="1">
    <location>
        <begin position="6854"/>
        <end position="6905"/>
    </location>
</feature>
<evidence type="ECO:0000313" key="5">
    <source>
        <dbReference type="EMBL" id="CUR55154.1"/>
    </source>
</evidence>
<feature type="region of interest" description="Disordered" evidence="1">
    <location>
        <begin position="2831"/>
        <end position="2853"/>
    </location>
</feature>
<feature type="domain" description="DUF7507" evidence="4">
    <location>
        <begin position="1368"/>
        <end position="1466"/>
    </location>
</feature>
<feature type="region of interest" description="Disordered" evidence="1">
    <location>
        <begin position="1562"/>
        <end position="1590"/>
    </location>
</feature>
<feature type="domain" description="DUF7507" evidence="4">
    <location>
        <begin position="2630"/>
        <end position="2731"/>
    </location>
</feature>
<feature type="compositionally biased region" description="Low complexity" evidence="1">
    <location>
        <begin position="4684"/>
        <end position="4694"/>
    </location>
</feature>
<feature type="domain" description="DUF7507" evidence="4">
    <location>
        <begin position="4126"/>
        <end position="4226"/>
    </location>
</feature>
<dbReference type="Pfam" id="PF20009">
    <property type="entry name" value="GEVED"/>
    <property type="match status" value="1"/>
</dbReference>
<feature type="region of interest" description="Disordered" evidence="1">
    <location>
        <begin position="2139"/>
        <end position="2167"/>
    </location>
</feature>
<feature type="compositionally biased region" description="Polar residues" evidence="1">
    <location>
        <begin position="3174"/>
        <end position="3183"/>
    </location>
</feature>
<feature type="region of interest" description="Disordered" evidence="1">
    <location>
        <begin position="3174"/>
        <end position="3200"/>
    </location>
</feature>
<feature type="region of interest" description="Disordered" evidence="1">
    <location>
        <begin position="4214"/>
        <end position="4234"/>
    </location>
</feature>
<feature type="compositionally biased region" description="Polar residues" evidence="1">
    <location>
        <begin position="4895"/>
        <end position="4908"/>
    </location>
</feature>
<feature type="domain" description="DUF7507" evidence="4">
    <location>
        <begin position="3206"/>
        <end position="3306"/>
    </location>
</feature>
<feature type="region of interest" description="Disordered" evidence="1">
    <location>
        <begin position="4439"/>
        <end position="4465"/>
    </location>
</feature>
<feature type="domain" description="DUF7507" evidence="4">
    <location>
        <begin position="3781"/>
        <end position="3881"/>
    </location>
</feature>
<feature type="region of interest" description="Disordered" evidence="1">
    <location>
        <begin position="7085"/>
        <end position="7113"/>
    </location>
</feature>
<feature type="domain" description="DUF7507" evidence="4">
    <location>
        <begin position="806"/>
        <end position="892"/>
    </location>
</feature>
<protein>
    <submittedName>
        <fullName evidence="5">Putative Conserved repeat domain protein</fullName>
    </submittedName>
</protein>
<proteinExistence type="predicted"/>
<feature type="domain" description="DUF7507" evidence="4">
    <location>
        <begin position="2070"/>
        <end position="2156"/>
    </location>
</feature>
<sequence length="7622" mass="744351">MRRCARVLVAAFVVLAVLPVLAYTAPASAYRVNTAAWSGTTATPSTVTMPDGVVVTSSVTGPTTHLASPTMAISNATSAMFTPNIATSTPAKQVSTDTTGCPVNGSCSNRGTLTLSFSQPVTNPVLHVTGLGGASANTNNGTINELSTFRAVPVLTGSSPAGATLGQPSAGSTNLTVTGGNTVGAVTGNHGNLCNTSVITLQPGNINFTTGAPAGCGSIPIVGTVTSVSFRLDMQFTAVVGGGVNNNTADAWSFSVSFDEDFGDAPASYDPTQAAAHAIGDLKIGSIVEADNVNVANSTTSPNAVAAGASANGSNGDGTEEDAFTALPAIRTSQIGSAYNLTVPLSGASKAGQVCGWIDFDGSGTFTTGERVCGNFAAGATSVALSWTIPTTAEARVTYARFRAAYGTTQLANATGFADSGEVEDYTLVIQPTITVAKVIPGGALGAFDLAVNGTTVRAAAANGDTSGPKTFFNSSTYGAPDLTVGTNPATTITPLSITESPTSSTTGTFATTWSCVNAVGTTVSTGSGTSISLAFPLSSSVTSGRQQDITCTFTNTAQPGISLTKTAGTPVDVNSNGRVDAGDTIAYSFLLTNNGSVLLNSVGVTDPKVGPVTCPVTTLLIGTSTTCTKTYTITQADVNTGTVNNTATASGTTLLGVVVTGTSSTSTPTSTARSVSLVKSAGTPVDVNGDGRVNAGDTIAYSFLVTNTGAQTLTAVGVSDAKVGAVTCPVTTLAPGASTTCTAAAYTITQADVNAGSVANTATASGTPPTGAAVTAGSSTSTTTSSLKRIVLDKVAGTPVDVNLNGLVDAGDRITYTFLVSNTGDVTLTGVGVTDTLLPAVTCPVTTLAPGASTTCTAPVYVITQANVDAGSVNNTATANGTPPTGAATTSTDSTTTATSGAATLSVVKSAGTPVDVNANGRVDAGDTIAYSFLVRNTGAVTLSAVAVNDSKVPTVTCPATTLAPNATTTCTGTYTITQADVNSGAVANSATASGTPPSGPRVTSSPSTTSTPTSTIRTILLDKAVGGVTDVNANGRVDAGDTIAYTFLVTNTGAQTLTSVGITDAKVAPVSCPATTLQPGASTTCTKTYAITQADVNAGSVNNTATAQGTPPTGAAISSAPDSTATATSTVSTLTLTKSAGTPVDVNSNGRVDAGDTIAYSFLVTNTGAQTLTSVAIADAKVGVASCPVTTLAPAATTTCTASYPITQADVNSGSVANTATASGRNPANTLITSNPSSTTTPTSTVATVSLTKSAGTPTDVNANGRVDAGDTIVYSFLVRNTGAVTLSTVSVSDPKAGTVSCPASTLAPNATTTCTATYTITQADVNGGAVANTATASGTPPTGPAVTSAPSSTSTPTSTLRNIFLDKTASTPTDVNTNGRVDAGDTILYAFLVQNTGAQTLTTVGITDPKVGTVTCPVTTLQPGVSTTCTATYTITQADVNAGSVNNTATAQGTPPTGAAISSAPDSTTTPTSTISSLTLVKSAGTPVDVNTNGRVDAGDTIAYSFLVTNTGAVTLTSVGITDAKVPSVSCPATTLAPGASTTCTGSYTITQADVNGGAVDNSATARGTPPTGPVATSAPSTTSTPTSTVRTIFLDKTAAAPVDVNANGRVDAGDTIAYSFLVTNTGAQTLTTVGITDAKVGAVTCPVTTLQPGASTTCTASYSITQSDVNAGAVNNTATAQGTPPTGGAISSVPDSTTTPTSTVATISLTKSAGTPVDVNANGRVDAGDTIAYSFLVRNTGAVTLTGVLVSDAKAGTVVCPVTTLTPNATTTCTATYTITQADVNGGSVANTATASGTPPTGPAVTSAPSSTSTPTSTIRTIFLDKSAGTPVDVNSNGRVDAGDTIAYSFLVTNTGAQTLTTVGITDAKVGAVTCPATTLQPGLSTTCTATYTITQADVNAGSVNNTATAQGTPPTGGAIGSAPDSTATATSTVTTISLTKSAGTPTDVNANGRVDAGDTIVYSFLIRNTGAVTLTGVGISDAKVGSVSCPASTLAPNATTTCTATYTITQSDVNAGAVANTATASGTPPTGPAVTSAPSSTSTPTSTVRTIVLDKTAGAPVDVNGNGRVDAGDTIAYSFLVTNTGAQTLTTVGITDAKVGAVTCPATTLQPGVSTTCTATYTITQADVNAGGVNNTATAQGTPPTGGAISSAPDSTTTPTSTVASLSLSKSAGTPVDVNSNGRVDAGDTIAYSFLVTNTGALTLTSVAVADAKTGPVSCPATTLAPGATTTCTAGYTITQADVNTGAVANTATASGTPPTGPAVTSSPSSTSTPTSTARTISLDKTAAAPVDVNSNGRVDAGDTIAYSFLVTNTGAQTLTTVGITDAKVGAVTCPDTTLQPGISTTCTATYPITQADVNAGSVNNTATAQGTPPTGGAISSPPDSTTTPTSTVASLSLTKSAGTPVDVNSNGRVDAGDTIAYSFLVRNTGAVTLTGVLVSDAKAGTVSCPATTLAPNATTTCTATYTITQADVNGGAVANTATASGTPPTGPAVTSAPSSTSTQTSTVRTILLDKTADTPADANANGRVDAGDTIAYSFLVTNTGAQTLTTVGITDAKVGAVSCPATTLQPGVSTTCTATYTITQADVNAGAVNNTATAQGTPPTGAAISSAPDSTTTATSTVATISLTKSAGTPTDVNANGRVDAGDTIVYSFLVTNTGALTLTSVGVADVKTGPVSCPATTLGPGASTTCTATYTITQADVNGGAVANTATASGTPPTGPAVTSAPSSTSTPTSTVRTISLDKSAGTPVDVNTNGRVDAGDTIAYSFLVTNTGAQTLTTVGITDAKVGPVSCPATTLAPGASTTCTATYPITQADVNAGGVNNTATAQGSPPTGAAISSAPDSTTTPTSTIATIALDKTAGSPVDVNANARVDAGDTIAYSFLVTNTGAVTLTTVGVTDAKTGPVACSSTTLAPGASTTCTAPYTITQADVNSGSVNNSATSQGTPPTGPVVDSAPDTTSTPTSTITSIAVDKTAAAPVDVNGNGRVDAGDTIAYSFRVTNTGALTLTSVGVTDAKTGPVTCPQTTLQPSGSTICTATYAITQADVDSGAVTNTATSQGTPPSGPDVTSPPDSTATPTSTVATIAIDKTAGTPVDVDANGRVDAGDTIAYSFLVTNTGALTLTSVTVSDAKTGPVSCPATTLDPGASTTCTATYTITQADVNTGSVTNSATAQGTPPTGPAVSSAPDTTSTPTSSVATITIDKEAGTPADLNGNGRVDAGDTIAFTFVVTNTGATTLTNVGVSDAKTGPVTCPATTVQPGASTTCTATYTLTQADVNAGSVTNTATAQGTPPTGPTVSSAPDSTSTPTSTVAALSIDKTAAAPLDVNGNGRVDAGDTVAYTFLVTNTGAVTLTGIAVSDAKVGAVTCPVTTLAPAASTTCTAGYTITQADVNAGAVNNSATAAGTPPTGPAVVSPPDTTSTNTSTTATLSLAKTAGIPTDVNGNGRADAGDTIAYSFLVTNTGAVTLTAVGVTDPKAGGVTCPVTTLTPGNSTTCAATYTITQADVNAGSVINTATAQGTPPTGPAVNSTPDSTATPTSTIATVTLDKTAAAPVDVNTNGRVDAGDTIAYTFLVTNTGAVTLTAVGITDAKAGPVTCPVTTLQPNGSTSCTATYTITQSDVDAGAVVNSATSHGTPPAGQAVSSATDSTITPTTTTSALSLDKTAGTPVDVNGNGRVDAGDTIAYSFLVTNSGAVTLTGVGITDPKVGTVSCPVTVLAPLGSTTCTAPYTITQADVDLGGVTNLASARGTPPVGAAITSAPDQTTTPTATIATLTVDKTAATPVDVNANGRVDAGDTIAYSFLVNNTGALTLSLVGVSDGKVGAVTCPQPTLAPAATTTCSATYTITQADVNAGSVNNTAVAIASPPNQPGITSPPDSTTTATSSVATLTIDKTAGVPVDVNTNGRVDAGDSIPYSFLVTNTGAVTLTSIGVSDAKVGPVTCPATTLQPGSSTTCTVDYSITQADVNTGVVNNTATSQGTPPTGPVVDSAPDTTSTDTSTARSIRLDKTAAAPVDVNANGRVDAGDTIAYSFLVTNTGAVTLTDVAVTDPTTGLVACPATTLQPGASTTCTASYPITQADVNAGSVDNTATTQGTPPTGPDVTSAPDSTSTPTSSVATIAIDKTAGTPVDVNTNGRVDAGDTIAYSFLVTNTGAVTLTTVGVTDATTGPVTCPVTTLQPGDSTSCTAGYAITQADVNAGSVNNTATAQGTPPVGPAITSAPDTTTTPTSTITTIALDKTAGTPVDENTNGRVDAGDTIAYAFLVTNTGAVTLTSVGVTDVKLGAVTCPVTTLQPGESTTCTASYTVTQADVDAGAVNNTATSQGTPPTGPAISSPPDSTSTSTSTISTIALDKTAGTPVDVNGNGRVDAGDTIAYSFLLTNTGAVTLTSVGVADAKTGPVTCPLTTLQPGASTTCTAAYTITQADVNNGTVDNTATATGTPPSGPAVTSAPDSTTTPTSTITTIAVDKTAAAPVDVNANGRVDAGDTIAYSFLVTNTGAVTLTTVGVTDVTTGPVTCPATTLQPNASTTCTAAYTITQADVDAGAVTNTATAQGTPPTGGAIDSAPDSTTTPTSTITTLTIDKSAGTPVDVNTNGRVDAGDTIAYSFVVTNTGAVTLTDVGVTDAKTGPVSCPVTALAPAASTTCTAAYTITQADVNAGSVDNSATAQGTPPTGPAIDSSPDSTATPTSTVATIAIDKTAGIPVDVNTNGRVDAGDTIAYSFLVTNTGAVTLSAIGVTDVKVGTVSCPASTLQPGDSTTCTASYPITQADVNAGSVNNTATAQGTPPAGGAIDSGPDSTTTPTSTTATLTVDKTAGTPSDANSNGRVDAGDTIVYSFVVTNTGALTLTLVGVDDPKVGPVPCPVATLAPLATTTCNVSYTITQADVNSGSVDNTATASGTPPNGGPVTSAPDSTTTPTSTIATLSIDKTAGAPVDVNANGRVDAGDTIAYSFLVTNTGAVTLSAVGVSDPKTDPVTCPVPTLQPGASTTCTASYVITQADVNAGSVDNTATASGTPPTGPAIDSAPDSTTTPTSTIATLTIDKTAGAPVDVNTNGRVDAGDTIAYSFVVTNTGAVTLTQVAVDDPKVATVTCPTTTLQPGLATTCTATYTVTQADVDAGSVGNTATASGTPPTGPALTSPPDSTTTPTDTTTTLTLDKTAGTPVDVNADGRVDAGDTIAYSFLVTNTGAVSLTSVAVSDPKVGTVTCSATALAPGDSTTCTAGYTITQADVDSGSVDNLAAASGTPPTGPAVTSAPDGTSTPTSTVASLSLDKTAGVPTDVDGDGRIDADGDTIIFSFLVTNTGAVTLTTIAIDDPKVGAVTCPVTTLAPAASTTCSVSYTITQADVDSGSVDNTATASGTPPTGGPVTSLPDSTSTPTTSIANLSIDKTAGDPADVDGNGRVDAGDTIDYSFLVTNTGSVTLSALGVDDPKVGAVTCPVATLAPDSSTTCTASYTITQADVDAGSVDNTATATATPTTGPAVTSPPDSTSTPTDTTTTLTLDKTAGTPVDVDGNGRVDAGDTIAYSFLVTNTGSVTLSALGVDDPKVGAVTCPVTTLAPGDSTTCTATYAITQPDVDAGSVDNTATASGTPPTGPAVDSAPDSTSTPTDTTVTLTLDKTAGTPVDVNTNGRVDAGDTIDYSFLVANTGALTLTGVGVADAKTGPVTCPVTTLEPGDSTTCTATYAITQADVDAGSVDNTATASGTPPTGPAVDSAPDSTSTPTDTTVTLTLDKTAGTPVDVNGNGRVDAGDTIAYSFLVTNTGALTLTGVGVTDAKVGTVTCPVATLSPGTDTTCTATYLITQGDVDAGSVDNTATASGTPPTGPAITSAPDVTSTPTDTTATLTLDKTASTPVDVNGNGRVDAGDTIAYSFLVTNTGAVTLTGISVADATTGPVTCPVTTLAPGASTTCTAGYLITQGDVDAGSVDNTATASGTPPTGPVVDSAPDSTTTPTDTTATLSLDKTAGAPTDVNANGRVDAGDTIDFGFLVTNTGALTLTGITVDDPRVGTVDCPATTLQPGDLTTCTATYAITQADVDAGSVDNTATASGTPPTGPAVDSAPDSTSTPTDSTSTLTLDKTAGTPVDVNTNGRVDAGDTIAYSFLVTNTGALTLTGVGVADAKTGPVTCPVTTLEPGDSTTCTATYAITQADVDAGSVDNTATASGTPPTGPAVDSAPDSTSTPTDTTATLSVDKTAGTPTDVNANGRVDTGDTIVYSFLITNTGAVSLTLVGVTDPKLGPVTCSPTTLAPAETTDCSASYTITQADVDSGSVDNSATAQGTPPTGPPITSAPDTTSTPVDTTTTLSIDKTAGAPVDVNGNGRVDAGDTIDYSFLVTNTGSLTLTAVSVTDAKTGPVSCPVTTLVGGGWTICTATYTVTQADVDAGSVDNTATAQGTPPTGPAVTSPPDSTTTATDTTTTLTIDKTAGTPVDVNGNDEVDAGDTIAYSFLVTNTGAVTLTSVVVSDPKVGTVTCPATTLQPDESTTCTATYTIAQADVNAGSVDNIASASGTPPTGPAVTSTPDATSTATSTSAAITVDKTAAAPVDVNGNGRVDAGDTIDFSFLVTNTGVVTLSAIDVADPTVGAVSCPVTTLDPGDSTTCSATYPISQADVDAGSVDNTAIVVATPPTGSPIDSPPDSTSTPTDATTTLTIDKTAGTPEDVNGNGRVDAGDTIDYTFLVTNTGAVTLTGVVVNDAKTGPVTCTATTLAPGASMTCSASYTITQADVDAGTVDNTATAEGTPPTGPVVDSGPDSTSTPTDTTTTISIDKTAGTPADVNGNGRVDAGDTIDYTFLVANTGAVTLTDVAVADPQVGPVNCPVTVLAPGDSTTCAVTYTITQADVNAGSVDNTATASGTPPTGPAIESAPDTTSTPTDATSTLTLDKSASVPTDVNGNGEVDAGDTISYSFLVTNTGAVTLTGVAVDDPKTGTVTCPSTTLAPGASTTCVAGYTITQADVNAGSVDNTATASGTPPTGPAIDSPPDSTSTPTSTLASLAVDKSATTPTDVNGNGEVDAGDTVDYLFLVTNTGTLTLTGVTVNDPKAGPVACPATILQPGSSTTCTATYTITQADVNAGSVDNTATASGTPPTGPAVDSAPDSTTTPTGVSTTISLDKSAATPVDVNGNGLVDAGDTIDYSFLVTNGGVVTLTGVTVADPKAGALACPVTTLDPGDSTTCTASYAITQADVDGGAVNNTATASGTPPTGPATDSLPDSTTTPTDTAASLTLDKSAGAPVDVNGNGRVDAGDSIGFTFVVTNSGVVTLSGIVVDDPTLGTVSCPVTTLAPGDSATCGATYTITQADVDAGSVDNTATASGTPPTGPDVGSAPDSTTTPTDDTAALRLDKRASAPFDVDGDGRVSVGDRIDYEFVLVNIGSVTLGDLAVQDTLVGTVTCPVTTVAPGETTTCTASYLITRADVDTGSVLNVATATATPPSGTAVESNSDQTETPTPGSAAGLGLVKRIASVEDTNDDGSTNQGDRVTYTFVVTNTGEARITGIRVHDPMLAAAGVSVSCPRTVLDPGGKLVCRSAPYTITRADQVDGAVRNLATVTGLGPDGAVVSSNQGVADLVLDVDAGPPLPGTGNDVPWWLPPAALALVVAGLILVAGGRRRRDAQQ</sequence>
<feature type="domain" description="DUF7507" evidence="4">
    <location>
        <begin position="2861"/>
        <end position="2961"/>
    </location>
</feature>
<feature type="compositionally biased region" description="Low complexity" evidence="1">
    <location>
        <begin position="2141"/>
        <end position="2167"/>
    </location>
</feature>
<evidence type="ECO:0000259" key="3">
    <source>
        <dbReference type="Pfam" id="PF20009"/>
    </source>
</evidence>
<feature type="region of interest" description="Disordered" evidence="1">
    <location>
        <begin position="4558"/>
        <end position="4581"/>
    </location>
</feature>
<feature type="domain" description="DUF7507" evidence="4">
    <location>
        <begin position="1608"/>
        <end position="1696"/>
    </location>
</feature>
<evidence type="ECO:0000256" key="2">
    <source>
        <dbReference type="SAM" id="Phobius"/>
    </source>
</evidence>
<feature type="domain" description="DUF7507" evidence="4">
    <location>
        <begin position="2286"/>
        <end position="2386"/>
    </location>
</feature>
<feature type="compositionally biased region" description="Low complexity" evidence="1">
    <location>
        <begin position="5592"/>
        <end position="5617"/>
    </location>
</feature>
<dbReference type="PANTHER" id="PTHR34819">
    <property type="entry name" value="LARGE CYSTEINE-RICH PERIPLASMIC PROTEIN OMCB"/>
    <property type="match status" value="1"/>
</dbReference>
<feature type="region of interest" description="Disordered" evidence="1">
    <location>
        <begin position="1683"/>
        <end position="1705"/>
    </location>
</feature>
<feature type="domain" description="DUF7507" evidence="4">
    <location>
        <begin position="5507"/>
        <end position="5607"/>
    </location>
</feature>
<feature type="domain" description="DUF7507" evidence="4">
    <location>
        <begin position="7347"/>
        <end position="7447"/>
    </location>
</feature>
<feature type="compositionally biased region" description="Low complexity" evidence="1">
    <location>
        <begin position="2960"/>
        <end position="2971"/>
    </location>
</feature>
<feature type="region of interest" description="Disordered" evidence="1">
    <location>
        <begin position="2941"/>
        <end position="2971"/>
    </location>
</feature>
<feature type="compositionally biased region" description="Low complexity" evidence="1">
    <location>
        <begin position="6972"/>
        <end position="6998"/>
    </location>
</feature>
<organism evidence="5">
    <name type="scientific">metagenome</name>
    <dbReference type="NCBI Taxonomy" id="256318"/>
    <lineage>
        <taxon>unclassified sequences</taxon>
        <taxon>metagenomes</taxon>
    </lineage>
</organism>
<feature type="domain" description="DUF7507" evidence="4">
    <location>
        <begin position="5750"/>
        <end position="5837"/>
    </location>
</feature>
<feature type="compositionally biased region" description="Low complexity" evidence="1">
    <location>
        <begin position="4222"/>
        <end position="4234"/>
    </location>
</feature>
<dbReference type="Gene3D" id="2.60.40.10">
    <property type="entry name" value="Immunoglobulins"/>
    <property type="match status" value="1"/>
</dbReference>
<feature type="domain" description="DUF7507" evidence="4">
    <location>
        <begin position="5851"/>
        <end position="5952"/>
    </location>
</feature>
<dbReference type="InterPro" id="IPR047589">
    <property type="entry name" value="DUF11_rpt"/>
</dbReference>
<feature type="compositionally biased region" description="Polar residues" evidence="1">
    <location>
        <begin position="3058"/>
        <end position="3068"/>
    </location>
</feature>
<feature type="domain" description="DUF7507" evidence="4">
    <location>
        <begin position="1710"/>
        <end position="1811"/>
    </location>
</feature>
<feature type="domain" description="DUF7507" evidence="4">
    <location>
        <begin position="5047"/>
        <end position="5146"/>
    </location>
</feature>
<feature type="region of interest" description="Disordered" evidence="1">
    <location>
        <begin position="1794"/>
        <end position="1821"/>
    </location>
</feature>
<feature type="region of interest" description="Disordered" evidence="1">
    <location>
        <begin position="7200"/>
        <end position="7228"/>
    </location>
</feature>
<feature type="domain" description="DUF7507" evidence="4">
    <location>
        <begin position="3091"/>
        <end position="3191"/>
    </location>
</feature>
<feature type="compositionally biased region" description="Low complexity" evidence="1">
    <location>
        <begin position="2255"/>
        <end position="2283"/>
    </location>
</feature>
<feature type="region of interest" description="Disordered" evidence="1">
    <location>
        <begin position="5934"/>
        <end position="5963"/>
    </location>
</feature>
<feature type="domain" description="GEVED" evidence="3">
    <location>
        <begin position="354"/>
        <end position="428"/>
    </location>
</feature>
<feature type="compositionally biased region" description="Low complexity" evidence="1">
    <location>
        <begin position="6167"/>
        <end position="6196"/>
    </location>
</feature>
<feature type="compositionally biased region" description="Low complexity" evidence="1">
    <location>
        <begin position="4441"/>
        <end position="4465"/>
    </location>
</feature>
<feature type="compositionally biased region" description="Polar residues" evidence="1">
    <location>
        <begin position="5264"/>
        <end position="5273"/>
    </location>
</feature>
<feature type="domain" description="DUF7507" evidence="4">
    <location>
        <begin position="1035"/>
        <end position="1121"/>
    </location>
</feature>
<feature type="compositionally biased region" description="Low complexity" evidence="1">
    <location>
        <begin position="995"/>
        <end position="1015"/>
    </location>
</feature>
<feature type="domain" description="DUF7507" evidence="4">
    <location>
        <begin position="2518"/>
        <end position="2616"/>
    </location>
</feature>
<feature type="domain" description="DUF7507" evidence="4">
    <location>
        <begin position="3665"/>
        <end position="3766"/>
    </location>
</feature>
<feature type="domain" description="DUF7507" evidence="4">
    <location>
        <begin position="2400"/>
        <end position="2501"/>
    </location>
</feature>
<feature type="region of interest" description="Disordered" evidence="1">
    <location>
        <begin position="3979"/>
        <end position="4006"/>
    </location>
</feature>
<feature type="region of interest" description="Disordered" evidence="1">
    <location>
        <begin position="3058"/>
        <end position="3085"/>
    </location>
</feature>
<feature type="domain" description="DUF7507" evidence="4">
    <location>
        <begin position="559"/>
        <end position="661"/>
    </location>
</feature>
<feature type="domain" description="DUF7507" evidence="4">
    <location>
        <begin position="6657"/>
        <end position="6757"/>
    </location>
</feature>
<feature type="transmembrane region" description="Helical" evidence="2">
    <location>
        <begin position="7594"/>
        <end position="7613"/>
    </location>
</feature>
<feature type="domain" description="DUF7507" evidence="4">
    <location>
        <begin position="1480"/>
        <end position="1581"/>
    </location>
</feature>
<accession>A0A2P2BZJ1</accession>
<feature type="region of interest" description="Disordered" evidence="1">
    <location>
        <begin position="3289"/>
        <end position="3315"/>
    </location>
</feature>
<feature type="domain" description="DUF7507" evidence="4">
    <location>
        <begin position="5966"/>
        <end position="6067"/>
    </location>
</feature>
<feature type="domain" description="DUF7507" evidence="4">
    <location>
        <begin position="4943"/>
        <end position="5031"/>
    </location>
</feature>
<feature type="domain" description="DUF7507" evidence="4">
    <location>
        <begin position="2975"/>
        <end position="3076"/>
    </location>
</feature>
<feature type="region of interest" description="Disordered" evidence="1">
    <location>
        <begin position="4093"/>
        <end position="4120"/>
    </location>
</feature>
<feature type="compositionally biased region" description="Low complexity" evidence="1">
    <location>
        <begin position="5016"/>
        <end position="5040"/>
    </location>
</feature>
<feature type="compositionally biased region" description="Low complexity" evidence="1">
    <location>
        <begin position="6756"/>
        <end position="6780"/>
    </location>
</feature>
<feature type="region of interest" description="Disordered" evidence="1">
    <location>
        <begin position="6050"/>
        <end position="6090"/>
    </location>
</feature>
<feature type="region of interest" description="Disordered" evidence="1">
    <location>
        <begin position="6970"/>
        <end position="7022"/>
    </location>
</feature>
<feature type="region of interest" description="Disordered" evidence="1">
    <location>
        <begin position="7315"/>
        <end position="7343"/>
    </location>
</feature>
<feature type="domain" description="DUF7507" evidence="4">
    <location>
        <begin position="1840"/>
        <end position="1924"/>
    </location>
</feature>
<feature type="compositionally biased region" description="Low complexity" evidence="1">
    <location>
        <begin position="5247"/>
        <end position="5263"/>
    </location>
</feature>
<feature type="region of interest" description="Disordered" evidence="1">
    <location>
        <begin position="4669"/>
        <end position="4694"/>
    </location>
</feature>
<dbReference type="InterPro" id="IPR045474">
    <property type="entry name" value="GEVED"/>
</dbReference>
<feature type="domain" description="DUF7507" evidence="4">
    <location>
        <begin position="3910"/>
        <end position="3996"/>
    </location>
</feature>
<feature type="region of interest" description="Disordered" evidence="1">
    <location>
        <begin position="1337"/>
        <end position="1361"/>
    </location>
</feature>
<feature type="domain" description="DUF7507" evidence="4">
    <location>
        <begin position="6196"/>
        <end position="6297"/>
    </location>
</feature>
<feature type="domain" description="DUF7507" evidence="4">
    <location>
        <begin position="5392"/>
        <end position="5492"/>
    </location>
</feature>
<feature type="region of interest" description="Disordered" evidence="1">
    <location>
        <begin position="4784"/>
        <end position="4812"/>
    </location>
</feature>
<feature type="domain" description="DUF7507" evidence="4">
    <location>
        <begin position="2746"/>
        <end position="2846"/>
    </location>
</feature>
<feature type="compositionally biased region" description="Low complexity" evidence="1">
    <location>
        <begin position="1796"/>
        <end position="1821"/>
    </location>
</feature>
<feature type="domain" description="DUF7507" evidence="4">
    <location>
        <begin position="5623"/>
        <end position="5722"/>
    </location>
</feature>
<feature type="domain" description="DUF7507" evidence="4">
    <location>
        <begin position="6886"/>
        <end position="6987"/>
    </location>
</feature>
<feature type="domain" description="DUF7507" evidence="4">
    <location>
        <begin position="2170"/>
        <end position="2271"/>
    </location>
</feature>
<feature type="domain" description="DUF7507" evidence="4">
    <location>
        <begin position="7471"/>
        <end position="7568"/>
    </location>
</feature>
<dbReference type="InterPro" id="IPR013783">
    <property type="entry name" value="Ig-like_fold"/>
</dbReference>
<feature type="domain" description="DUF7507" evidence="4">
    <location>
        <begin position="6082"/>
        <end position="6182"/>
    </location>
</feature>
<feature type="region of interest" description="Disordered" evidence="1">
    <location>
        <begin position="6395"/>
        <end position="6422"/>
    </location>
</feature>
<feature type="domain" description="DUF7507" evidence="4">
    <location>
        <begin position="675"/>
        <end position="776"/>
    </location>
</feature>
<feature type="compositionally biased region" description="Low complexity" evidence="1">
    <location>
        <begin position="5707"/>
        <end position="5732"/>
    </location>
</feature>
<feature type="domain" description="DUF7507" evidence="4">
    <location>
        <begin position="5161"/>
        <end position="5261"/>
    </location>
</feature>
<feature type="domain" description="DUF7507" evidence="4">
    <location>
        <begin position="6441"/>
        <end position="6527"/>
    </location>
</feature>
<feature type="region of interest" description="Disordered" evidence="1">
    <location>
        <begin position="989"/>
        <end position="1015"/>
    </location>
</feature>
<feature type="compositionally biased region" description="Low complexity" evidence="1">
    <location>
        <begin position="4339"/>
        <end position="4352"/>
    </location>
</feature>
<feature type="domain" description="DUF7507" evidence="4">
    <location>
        <begin position="6326"/>
        <end position="6412"/>
    </location>
</feature>
<feature type="compositionally biased region" description="Low complexity" evidence="1">
    <location>
        <begin position="1451"/>
        <end position="1476"/>
    </location>
</feature>
<feature type="compositionally biased region" description="Low complexity" evidence="1">
    <location>
        <begin position="4915"/>
        <end position="4925"/>
    </location>
</feature>
<feature type="compositionally biased region" description="Low complexity" evidence="1">
    <location>
        <begin position="5822"/>
        <end position="5847"/>
    </location>
</feature>
<dbReference type="PANTHER" id="PTHR34819:SF3">
    <property type="entry name" value="CELL SURFACE PROTEIN"/>
    <property type="match status" value="1"/>
</dbReference>
<feature type="domain" description="DUF7507" evidence="4">
    <location>
        <begin position="4356"/>
        <end position="4456"/>
    </location>
</feature>
<feature type="domain" description="DUF7507" evidence="4">
    <location>
        <begin position="3320"/>
        <end position="3421"/>
    </location>
</feature>
<evidence type="ECO:0000259" key="4">
    <source>
        <dbReference type="Pfam" id="PF24346"/>
    </source>
</evidence>
<feature type="domain" description="DUF7507" evidence="4">
    <location>
        <begin position="905"/>
        <end position="1006"/>
    </location>
</feature>
<feature type="region of interest" description="Disordered" evidence="1">
    <location>
        <begin position="2487"/>
        <end position="2510"/>
    </location>
</feature>
<feature type="region of interest" description="Disordered" evidence="1">
    <location>
        <begin position="3523"/>
        <end position="3543"/>
    </location>
</feature>
<feature type="compositionally biased region" description="Polar residues" evidence="1">
    <location>
        <begin position="7445"/>
        <end position="7457"/>
    </location>
</feature>
<feature type="domain" description="DUF7507" evidence="4">
    <location>
        <begin position="4715"/>
        <end position="4800"/>
    </location>
</feature>
<feature type="region of interest" description="Disordered" evidence="1">
    <location>
        <begin position="2028"/>
        <end position="2050"/>
    </location>
</feature>
<feature type="domain" description="DUF7507" evidence="4">
    <location>
        <begin position="5275"/>
        <end position="5377"/>
    </location>
</feature>
<dbReference type="InterPro" id="IPR051172">
    <property type="entry name" value="Chlamydia_OmcB"/>
</dbReference>
<feature type="domain" description="DUF7507" evidence="4">
    <location>
        <begin position="1250"/>
        <end position="1351"/>
    </location>
</feature>
<feature type="compositionally biased region" description="Low complexity" evidence="1">
    <location>
        <begin position="5131"/>
        <end position="5158"/>
    </location>
</feature>
<feature type="compositionally biased region" description="Low complexity" evidence="1">
    <location>
        <begin position="4786"/>
        <end position="4798"/>
    </location>
</feature>
<feature type="domain" description="DUF7507" evidence="4">
    <location>
        <begin position="6771"/>
        <end position="6872"/>
    </location>
</feature>
<feature type="domain" description="DUF7507" evidence="4">
    <location>
        <begin position="7116"/>
        <end position="7216"/>
    </location>
</feature>
<feature type="region of interest" description="Disordered" evidence="1">
    <location>
        <begin position="4324"/>
        <end position="4352"/>
    </location>
</feature>
<feature type="region of interest" description="Disordered" evidence="1">
    <location>
        <begin position="2255"/>
        <end position="2288"/>
    </location>
</feature>
<feature type="region of interest" description="Disordered" evidence="1">
    <location>
        <begin position="7436"/>
        <end position="7461"/>
    </location>
</feature>
<feature type="compositionally biased region" description="Low complexity" evidence="1">
    <location>
        <begin position="3072"/>
        <end position="3085"/>
    </location>
</feature>
<feature type="region of interest" description="Disordered" evidence="1">
    <location>
        <begin position="6634"/>
        <end position="6653"/>
    </location>
</feature>
<feature type="compositionally biased region" description="Low complexity" evidence="1">
    <location>
        <begin position="6282"/>
        <end position="6307"/>
    </location>
</feature>
<feature type="domain" description="DUF7507" evidence="4">
    <location>
        <begin position="3551"/>
        <end position="3651"/>
    </location>
</feature>
<feature type="domain" description="DUF7507" evidence="4">
    <location>
        <begin position="4598"/>
        <end position="4686"/>
    </location>
</feature>
<feature type="domain" description="DUF7507" evidence="4">
    <location>
        <begin position="4471"/>
        <end position="4571"/>
    </location>
</feature>
<feature type="compositionally biased region" description="Low complexity" evidence="1">
    <location>
        <begin position="3187"/>
        <end position="3200"/>
    </location>
</feature>
<feature type="compositionally biased region" description="Low complexity" evidence="1">
    <location>
        <begin position="6052"/>
        <end position="6088"/>
    </location>
</feature>
<feature type="compositionally biased region" description="Polar residues" evidence="1">
    <location>
        <begin position="4669"/>
        <end position="4678"/>
    </location>
</feature>
<feature type="region of interest" description="Disordered" evidence="1">
    <location>
        <begin position="2369"/>
        <end position="2396"/>
    </location>
</feature>